<reference evidence="2" key="1">
    <citation type="journal article" date="2019" name="Int. J. Syst. Evol. Microbiol.">
        <title>The Global Catalogue of Microorganisms (GCM) 10K type strain sequencing project: providing services to taxonomists for standard genome sequencing and annotation.</title>
        <authorList>
            <consortium name="The Broad Institute Genomics Platform"/>
            <consortium name="The Broad Institute Genome Sequencing Center for Infectious Disease"/>
            <person name="Wu L."/>
            <person name="Ma J."/>
        </authorList>
    </citation>
    <scope>NUCLEOTIDE SEQUENCE [LARGE SCALE GENOMIC DNA]</scope>
    <source>
        <strain evidence="2">NBRC 105830</strain>
    </source>
</reference>
<keyword evidence="2" id="KW-1185">Reference proteome</keyword>
<comment type="caution">
    <text evidence="1">The sequence shown here is derived from an EMBL/GenBank/DDBJ whole genome shotgun (WGS) entry which is preliminary data.</text>
</comment>
<dbReference type="Pfam" id="PF09952">
    <property type="entry name" value="AbiEi_2"/>
    <property type="match status" value="1"/>
</dbReference>
<protein>
    <recommendedName>
        <fullName evidence="3">HTH marR-type domain-containing protein</fullName>
    </recommendedName>
</protein>
<organism evidence="1 2">
    <name type="scientific">Arsenicicoccus piscis</name>
    <dbReference type="NCBI Taxonomy" id="673954"/>
    <lineage>
        <taxon>Bacteria</taxon>
        <taxon>Bacillati</taxon>
        <taxon>Actinomycetota</taxon>
        <taxon>Actinomycetes</taxon>
        <taxon>Micrococcales</taxon>
        <taxon>Intrasporangiaceae</taxon>
        <taxon>Arsenicicoccus</taxon>
    </lineage>
</organism>
<sequence>MDGTLATRISDQLQALGVRTTSPTEGNPSTLTATATGAQPPAQLVVELRSQNSPVLPAQVARWRADAVDRQIMVAQWHITPARGAQYRAMGLPYIDAAGNCSLEAPGVHLLVEGRQPVHRAAGEARPSRAFGRSGLKVLFVLLTQRPLLAAPLRQISHQAQVSLGTAQAVLSDLVEEGHVRDRPDGRQLTDPSRLSEQWVAAYHQRLAPTLASETWYGAGPDRWLALLKEHDPEAALSGEAALAAFSTHGVPDLDIRPVSTLLYGDPPWHQLKVLGQLRRHGSGSPVTLRERFWRTDTADDHRLTVPDLLVYADLAASPDDRWQRAAGALWEASDDLRHLR</sequence>
<dbReference type="InterPro" id="IPR019238">
    <property type="entry name" value="AbiEi_2"/>
</dbReference>
<dbReference type="EMBL" id="BSUJ01000001">
    <property type="protein sequence ID" value="GMA19159.1"/>
    <property type="molecule type" value="Genomic_DNA"/>
</dbReference>
<accession>A0ABQ6HNX9</accession>
<name>A0ABQ6HNX9_9MICO</name>
<evidence type="ECO:0008006" key="3">
    <source>
        <dbReference type="Google" id="ProtNLM"/>
    </source>
</evidence>
<dbReference type="Proteomes" id="UP001157109">
    <property type="component" value="Unassembled WGS sequence"/>
</dbReference>
<proteinExistence type="predicted"/>
<gene>
    <name evidence="1" type="ORF">GCM10025862_11800</name>
</gene>
<evidence type="ECO:0000313" key="1">
    <source>
        <dbReference type="EMBL" id="GMA19159.1"/>
    </source>
</evidence>
<evidence type="ECO:0000313" key="2">
    <source>
        <dbReference type="Proteomes" id="UP001157109"/>
    </source>
</evidence>